<accession>A0A975GDX7</accession>
<dbReference type="AlphaFoldDB" id="A0A975GDX7"/>
<proteinExistence type="predicted"/>
<dbReference type="EMBL" id="CP046072">
    <property type="protein sequence ID" value="QSZ42833.1"/>
    <property type="molecule type" value="Genomic_DNA"/>
</dbReference>
<name>A0A975GDX7_9BACT</name>
<evidence type="ECO:0000313" key="2">
    <source>
        <dbReference type="EMBL" id="QSZ42833.1"/>
    </source>
</evidence>
<protein>
    <recommendedName>
        <fullName evidence="1">HNH nuclease domain-containing protein</fullName>
    </recommendedName>
</protein>
<dbReference type="RefSeq" id="WP_207561644.1">
    <property type="nucleotide sequence ID" value="NZ_CP046072.1"/>
</dbReference>
<sequence>MINTEALRQINYIIEHDSASSTYKYVLLKSVINASQKYDHLINIENSRANIPLGLIVEQWILDYMPFVFKDILQGSSKTTVLDKPITDIYNKIFKLLNLDISTEWVYGYTQFTKAFQNPTMSLELSKEFLNLSKKMANKIVNMPMKYTGKSEYEFFTPQRYKFGSVKLANNEMYNSSFVMSDFGYFSISEQHYNIFRYLGQTLYGTSTIMAKWKQKTNSLNANQETVKDIIEKLSGDTLEVRETTSIRKILGQEKECIWSGKELKGKNYDVDHVLPFSVWFNNDLWNMLPTDRILNQQKKKAKIPTRKLIEKRADIIMNYWNDYQRAMPLLFKSQIEVALIGREIAEDKVLNTAIESLCNKSDYLIHDRGHEAFNI</sequence>
<evidence type="ECO:0000313" key="3">
    <source>
        <dbReference type="Proteomes" id="UP000671852"/>
    </source>
</evidence>
<evidence type="ECO:0000259" key="1">
    <source>
        <dbReference type="Pfam" id="PF13395"/>
    </source>
</evidence>
<organism evidence="2 3">
    <name type="scientific">Sulfurimonas aquatica</name>
    <dbReference type="NCBI Taxonomy" id="2672570"/>
    <lineage>
        <taxon>Bacteria</taxon>
        <taxon>Pseudomonadati</taxon>
        <taxon>Campylobacterota</taxon>
        <taxon>Epsilonproteobacteria</taxon>
        <taxon>Campylobacterales</taxon>
        <taxon>Sulfurimonadaceae</taxon>
        <taxon>Sulfurimonas</taxon>
    </lineage>
</organism>
<dbReference type="Gene3D" id="1.10.30.50">
    <property type="match status" value="1"/>
</dbReference>
<dbReference type="Pfam" id="PF13395">
    <property type="entry name" value="HNH_4"/>
    <property type="match status" value="1"/>
</dbReference>
<keyword evidence="3" id="KW-1185">Reference proteome</keyword>
<reference evidence="2" key="1">
    <citation type="submission" date="2019-11" db="EMBL/GenBank/DDBJ databases">
        <authorList>
            <person name="Kojima H."/>
        </authorList>
    </citation>
    <scope>NUCLEOTIDE SEQUENCE</scope>
    <source>
        <strain evidence="2">H1576</strain>
    </source>
</reference>
<feature type="domain" description="HNH nuclease" evidence="1">
    <location>
        <begin position="262"/>
        <end position="301"/>
    </location>
</feature>
<reference evidence="2" key="2">
    <citation type="submission" date="2021-04" db="EMBL/GenBank/DDBJ databases">
        <title>Isolation and characterization of a novel species of the genus Sulfurimonas.</title>
        <authorList>
            <person name="Fukui M."/>
        </authorList>
    </citation>
    <scope>NUCLEOTIDE SEQUENCE</scope>
    <source>
        <strain evidence="2">H1576</strain>
    </source>
</reference>
<dbReference type="KEGG" id="saqt:GJV85_12175"/>
<dbReference type="Proteomes" id="UP000671852">
    <property type="component" value="Chromosome"/>
</dbReference>
<gene>
    <name evidence="2" type="ORF">GJV85_12175</name>
</gene>
<dbReference type="InterPro" id="IPR003615">
    <property type="entry name" value="HNH_nuc"/>
</dbReference>